<dbReference type="InParanoid" id="A0A6N7EUE2"/>
<comment type="caution">
    <text evidence="9">The sequence shown here is derived from an EMBL/GenBank/DDBJ whole genome shotgun (WGS) entry which is preliminary data.</text>
</comment>
<feature type="transmembrane region" description="Helical" evidence="7">
    <location>
        <begin position="6"/>
        <end position="27"/>
    </location>
</feature>
<evidence type="ECO:0000313" key="10">
    <source>
        <dbReference type="Proteomes" id="UP000471298"/>
    </source>
</evidence>
<evidence type="ECO:0000259" key="8">
    <source>
        <dbReference type="Pfam" id="PF03458"/>
    </source>
</evidence>
<organism evidence="9 10">
    <name type="scientific">Ostreibacterium oceani</name>
    <dbReference type="NCBI Taxonomy" id="2654998"/>
    <lineage>
        <taxon>Bacteria</taxon>
        <taxon>Pseudomonadati</taxon>
        <taxon>Pseudomonadota</taxon>
        <taxon>Gammaproteobacteria</taxon>
        <taxon>Cardiobacteriales</taxon>
        <taxon>Ostreibacteriaceae</taxon>
        <taxon>Ostreibacterium</taxon>
    </lineage>
</organism>
<comment type="similarity">
    <text evidence="2">Belongs to the UPF0126 family.</text>
</comment>
<reference evidence="9 10" key="1">
    <citation type="submission" date="2019-10" db="EMBL/GenBank/DDBJ databases">
        <title>Cardiobacteriales fam. a chemoheterotrophic member of the order Cardiobacteriales, and proposal of Cardiobacteriales fam. nov.</title>
        <authorList>
            <person name="Wang C."/>
        </authorList>
    </citation>
    <scope>NUCLEOTIDE SEQUENCE [LARGE SCALE GENOMIC DNA]</scope>
    <source>
        <strain evidence="9 10">ML27</strain>
    </source>
</reference>
<evidence type="ECO:0000256" key="2">
    <source>
        <dbReference type="ARBA" id="ARBA00008193"/>
    </source>
</evidence>
<feature type="domain" description="Glycine transporter" evidence="8">
    <location>
        <begin position="95"/>
        <end position="167"/>
    </location>
</feature>
<name>A0A6N7EUE2_9GAMM</name>
<proteinExistence type="inferred from homology"/>
<feature type="transmembrane region" description="Helical" evidence="7">
    <location>
        <begin position="152"/>
        <end position="170"/>
    </location>
</feature>
<keyword evidence="3" id="KW-1003">Cell membrane</keyword>
<feature type="transmembrane region" description="Helical" evidence="7">
    <location>
        <begin position="176"/>
        <end position="197"/>
    </location>
</feature>
<dbReference type="GO" id="GO:0005886">
    <property type="term" value="C:plasma membrane"/>
    <property type="evidence" value="ECO:0007669"/>
    <property type="project" value="UniProtKB-SubCell"/>
</dbReference>
<feature type="transmembrane region" description="Helical" evidence="7">
    <location>
        <begin position="95"/>
        <end position="114"/>
    </location>
</feature>
<dbReference type="InterPro" id="IPR005115">
    <property type="entry name" value="Gly_transporter"/>
</dbReference>
<feature type="transmembrane region" description="Helical" evidence="7">
    <location>
        <begin position="34"/>
        <end position="54"/>
    </location>
</feature>
<feature type="domain" description="Glycine transporter" evidence="8">
    <location>
        <begin position="10"/>
        <end position="83"/>
    </location>
</feature>
<feature type="transmembrane region" description="Helical" evidence="7">
    <location>
        <begin position="120"/>
        <end position="140"/>
    </location>
</feature>
<dbReference type="AlphaFoldDB" id="A0A6N7EUE2"/>
<dbReference type="RefSeq" id="WP_152809922.1">
    <property type="nucleotide sequence ID" value="NZ_WHNW01000004.1"/>
</dbReference>
<keyword evidence="10" id="KW-1185">Reference proteome</keyword>
<dbReference type="Proteomes" id="UP000471298">
    <property type="component" value="Unassembled WGS sequence"/>
</dbReference>
<dbReference type="FunCoup" id="A0A6N7EUE2">
    <property type="interactions" value="92"/>
</dbReference>
<evidence type="ECO:0000256" key="5">
    <source>
        <dbReference type="ARBA" id="ARBA00022989"/>
    </source>
</evidence>
<accession>A0A6N7EUE2</accession>
<evidence type="ECO:0000256" key="7">
    <source>
        <dbReference type="SAM" id="Phobius"/>
    </source>
</evidence>
<dbReference type="PANTHER" id="PTHR30506">
    <property type="entry name" value="INNER MEMBRANE PROTEIN"/>
    <property type="match status" value="1"/>
</dbReference>
<keyword evidence="4 7" id="KW-0812">Transmembrane</keyword>
<evidence type="ECO:0000256" key="1">
    <source>
        <dbReference type="ARBA" id="ARBA00004651"/>
    </source>
</evidence>
<keyword evidence="6 7" id="KW-0472">Membrane</keyword>
<evidence type="ECO:0000256" key="6">
    <source>
        <dbReference type="ARBA" id="ARBA00023136"/>
    </source>
</evidence>
<feature type="transmembrane region" description="Helical" evidence="7">
    <location>
        <begin position="60"/>
        <end position="83"/>
    </location>
</feature>
<evidence type="ECO:0000256" key="3">
    <source>
        <dbReference type="ARBA" id="ARBA00022475"/>
    </source>
</evidence>
<gene>
    <name evidence="9" type="ORF">GCU85_04810</name>
</gene>
<comment type="subcellular location">
    <subcellularLocation>
        <location evidence="1">Cell membrane</location>
        <topology evidence="1">Multi-pass membrane protein</topology>
    </subcellularLocation>
</comment>
<dbReference type="EMBL" id="WHNW01000004">
    <property type="protein sequence ID" value="MPV86052.1"/>
    <property type="molecule type" value="Genomic_DNA"/>
</dbReference>
<dbReference type="PANTHER" id="PTHR30506:SF3">
    <property type="entry name" value="UPF0126 INNER MEMBRANE PROTEIN YADS-RELATED"/>
    <property type="match status" value="1"/>
</dbReference>
<protein>
    <submittedName>
        <fullName evidence="9">Trimeric intracellular cation channel family protein</fullName>
    </submittedName>
</protein>
<dbReference type="Pfam" id="PF03458">
    <property type="entry name" value="Gly_transporter"/>
    <property type="match status" value="2"/>
</dbReference>
<evidence type="ECO:0000313" key="9">
    <source>
        <dbReference type="EMBL" id="MPV86052.1"/>
    </source>
</evidence>
<sequence>MTIETLITSLDLIGIAACATAGSILAIRKGLDVFGVLLIATVASVGGGTVRDLLLNNHPIFWLVNPTYLIVIFVCALLTLIFYRQIIKIERPLRVFDAIGLSAFTVIGVEVALLNQFTPFIAVIMGVTTASFGGIMRDIICNEIPLVLHKEIYITASLIGAGILLILLHLNIAREIAYPITLSTIFGIRMTAVYHNWGLPRFNKK</sequence>
<keyword evidence="5 7" id="KW-1133">Transmembrane helix</keyword>
<evidence type="ECO:0000256" key="4">
    <source>
        <dbReference type="ARBA" id="ARBA00022692"/>
    </source>
</evidence>